<dbReference type="AlphaFoldDB" id="A0AAD5TW64"/>
<evidence type="ECO:0000256" key="3">
    <source>
        <dbReference type="ARBA" id="ARBA00022980"/>
    </source>
</evidence>
<keyword evidence="4" id="KW-0496">Mitochondrion</keyword>
<dbReference type="Proteomes" id="UP001211065">
    <property type="component" value="Unassembled WGS sequence"/>
</dbReference>
<evidence type="ECO:0000256" key="4">
    <source>
        <dbReference type="ARBA" id="ARBA00023128"/>
    </source>
</evidence>
<sequence>MNNFLFQGKCLAQLKTQVRFKSVIGKVAKPRVVNPPLLTKDLKKIVDLAKAQYVVHRTAKGGWLPIYSEYKHGRTQLTTIIRRIEGNTEALVKDIATIIPGERIKVKENTNHVVIKGNYVEVLRDWFTVQGF</sequence>
<evidence type="ECO:0000256" key="1">
    <source>
        <dbReference type="ARBA" id="ARBA00004173"/>
    </source>
</evidence>
<reference evidence="7" key="1">
    <citation type="submission" date="2020-05" db="EMBL/GenBank/DDBJ databases">
        <title>Phylogenomic resolution of chytrid fungi.</title>
        <authorList>
            <person name="Stajich J.E."/>
            <person name="Amses K."/>
            <person name="Simmons R."/>
            <person name="Seto K."/>
            <person name="Myers J."/>
            <person name="Bonds A."/>
            <person name="Quandt C.A."/>
            <person name="Barry K."/>
            <person name="Liu P."/>
            <person name="Grigoriev I."/>
            <person name="Longcore J.E."/>
            <person name="James T.Y."/>
        </authorList>
    </citation>
    <scope>NUCLEOTIDE SEQUENCE</scope>
    <source>
        <strain evidence="7">JEL0476</strain>
    </source>
</reference>
<organism evidence="7 8">
    <name type="scientific">Clydaea vesicula</name>
    <dbReference type="NCBI Taxonomy" id="447962"/>
    <lineage>
        <taxon>Eukaryota</taxon>
        <taxon>Fungi</taxon>
        <taxon>Fungi incertae sedis</taxon>
        <taxon>Chytridiomycota</taxon>
        <taxon>Chytridiomycota incertae sedis</taxon>
        <taxon>Chytridiomycetes</taxon>
        <taxon>Lobulomycetales</taxon>
        <taxon>Lobulomycetaceae</taxon>
        <taxon>Clydaea</taxon>
    </lineage>
</organism>
<keyword evidence="8" id="KW-1185">Reference proteome</keyword>
<evidence type="ECO:0000313" key="7">
    <source>
        <dbReference type="EMBL" id="KAJ3211221.1"/>
    </source>
</evidence>
<dbReference type="GO" id="GO:0005762">
    <property type="term" value="C:mitochondrial large ribosomal subunit"/>
    <property type="evidence" value="ECO:0007669"/>
    <property type="project" value="TreeGrafter"/>
</dbReference>
<name>A0AAD5TW64_9FUNG</name>
<dbReference type="PANTHER" id="PTHR13477:SF0">
    <property type="entry name" value="LARGE RIBOSOMAL SUBUNIT PROTEIN ML49"/>
    <property type="match status" value="1"/>
</dbReference>
<evidence type="ECO:0000256" key="5">
    <source>
        <dbReference type="ARBA" id="ARBA00023274"/>
    </source>
</evidence>
<dbReference type="GO" id="GO:0003735">
    <property type="term" value="F:structural constituent of ribosome"/>
    <property type="evidence" value="ECO:0007669"/>
    <property type="project" value="InterPro"/>
</dbReference>
<dbReference type="PANTHER" id="PTHR13477">
    <property type="entry name" value="MITOCHONDRIAL 39S RIBOSOMAL PROTEIN L49"/>
    <property type="match status" value="1"/>
</dbReference>
<gene>
    <name evidence="7" type="ORF">HK099_008058</name>
</gene>
<dbReference type="InterPro" id="IPR007740">
    <property type="entry name" value="Ribosomal_mL49"/>
</dbReference>
<accession>A0AAD5TW64</accession>
<dbReference type="Pfam" id="PF05046">
    <property type="entry name" value="Img2"/>
    <property type="match status" value="1"/>
</dbReference>
<keyword evidence="5" id="KW-0687">Ribonucleoprotein</keyword>
<evidence type="ECO:0000313" key="8">
    <source>
        <dbReference type="Proteomes" id="UP001211065"/>
    </source>
</evidence>
<dbReference type="EMBL" id="JADGJW010000848">
    <property type="protein sequence ID" value="KAJ3211221.1"/>
    <property type="molecule type" value="Genomic_DNA"/>
</dbReference>
<evidence type="ECO:0000256" key="6">
    <source>
        <dbReference type="ARBA" id="ARBA00035191"/>
    </source>
</evidence>
<dbReference type="Gene3D" id="3.30.780.10">
    <property type="entry name" value="SUI1-like domain"/>
    <property type="match status" value="1"/>
</dbReference>
<keyword evidence="3" id="KW-0689">Ribosomal protein</keyword>
<protein>
    <recommendedName>
        <fullName evidence="6">Large ribosomal subunit protein mL49</fullName>
    </recommendedName>
</protein>
<comment type="caution">
    <text evidence="7">The sequence shown here is derived from an EMBL/GenBank/DDBJ whole genome shotgun (WGS) entry which is preliminary data.</text>
</comment>
<evidence type="ECO:0000256" key="2">
    <source>
        <dbReference type="ARBA" id="ARBA00005677"/>
    </source>
</evidence>
<proteinExistence type="inferred from homology"/>
<dbReference type="GO" id="GO:0006412">
    <property type="term" value="P:translation"/>
    <property type="evidence" value="ECO:0007669"/>
    <property type="project" value="InterPro"/>
</dbReference>
<comment type="similarity">
    <text evidence="2">Belongs to the mitochondrion-specific ribosomal protein mL49 family.</text>
</comment>
<comment type="subcellular location">
    <subcellularLocation>
        <location evidence="1">Mitochondrion</location>
    </subcellularLocation>
</comment>